<evidence type="ECO:0000256" key="1">
    <source>
        <dbReference type="ARBA" id="ARBA00004651"/>
    </source>
</evidence>
<name>A0A3M2HNB0_9GAMM</name>
<reference evidence="10 11" key="1">
    <citation type="submission" date="2018-10" db="EMBL/GenBank/DDBJ databases">
        <title>Proposal of Lysobacter pythonis sp. nov. isolated from royal pythons (Python regius).</title>
        <authorList>
            <person name="Hans-Juergen B."/>
            <person name="Huptas C."/>
            <person name="Sandra B."/>
            <person name="Igor L."/>
            <person name="Joachim S."/>
            <person name="Siegfried S."/>
            <person name="Mareike W."/>
            <person name="Peter K."/>
        </authorList>
    </citation>
    <scope>NUCLEOTIDE SEQUENCE [LARGE SCALE GENOMIC DNA]</scope>
    <source>
        <strain evidence="10 11">4284/11</strain>
    </source>
</reference>
<evidence type="ECO:0000256" key="4">
    <source>
        <dbReference type="ARBA" id="ARBA00022679"/>
    </source>
</evidence>
<dbReference type="PANTHER" id="PTHR33908:SF11">
    <property type="entry name" value="MEMBRANE PROTEIN"/>
    <property type="match status" value="1"/>
</dbReference>
<feature type="domain" description="Glycosyltransferase RgtA/B/C/D-like" evidence="9">
    <location>
        <begin position="65"/>
        <end position="225"/>
    </location>
</feature>
<feature type="transmembrane region" description="Helical" evidence="8">
    <location>
        <begin position="166"/>
        <end position="194"/>
    </location>
</feature>
<keyword evidence="4" id="KW-0808">Transferase</keyword>
<keyword evidence="2" id="KW-1003">Cell membrane</keyword>
<dbReference type="PANTHER" id="PTHR33908">
    <property type="entry name" value="MANNOSYLTRANSFERASE YKCB-RELATED"/>
    <property type="match status" value="1"/>
</dbReference>
<dbReference type="GO" id="GO:0005886">
    <property type="term" value="C:plasma membrane"/>
    <property type="evidence" value="ECO:0007669"/>
    <property type="project" value="UniProtKB-SubCell"/>
</dbReference>
<feature type="transmembrane region" description="Helical" evidence="8">
    <location>
        <begin position="61"/>
        <end position="81"/>
    </location>
</feature>
<dbReference type="InterPro" id="IPR038731">
    <property type="entry name" value="RgtA/B/C-like"/>
</dbReference>
<feature type="transmembrane region" description="Helical" evidence="8">
    <location>
        <begin position="131"/>
        <end position="154"/>
    </location>
</feature>
<feature type="transmembrane region" description="Helical" evidence="8">
    <location>
        <begin position="286"/>
        <end position="305"/>
    </location>
</feature>
<dbReference type="GO" id="GO:0016763">
    <property type="term" value="F:pentosyltransferase activity"/>
    <property type="evidence" value="ECO:0007669"/>
    <property type="project" value="TreeGrafter"/>
</dbReference>
<keyword evidence="11" id="KW-1185">Reference proteome</keyword>
<accession>A0A3M2HNB0</accession>
<evidence type="ECO:0000256" key="5">
    <source>
        <dbReference type="ARBA" id="ARBA00022692"/>
    </source>
</evidence>
<keyword evidence="5 8" id="KW-0812">Transmembrane</keyword>
<dbReference type="Pfam" id="PF13231">
    <property type="entry name" value="PMT_2"/>
    <property type="match status" value="1"/>
</dbReference>
<comment type="caution">
    <text evidence="10">The sequence shown here is derived from an EMBL/GenBank/DDBJ whole genome shotgun (WGS) entry which is preliminary data.</text>
</comment>
<protein>
    <recommendedName>
        <fullName evidence="9">Glycosyltransferase RgtA/B/C/D-like domain-containing protein</fullName>
    </recommendedName>
</protein>
<dbReference type="InterPro" id="IPR050297">
    <property type="entry name" value="LipidA_mod_glycosyltrf_83"/>
</dbReference>
<keyword evidence="7 8" id="KW-0472">Membrane</keyword>
<dbReference type="EMBL" id="RFLY01000024">
    <property type="protein sequence ID" value="RMH87757.1"/>
    <property type="molecule type" value="Genomic_DNA"/>
</dbReference>
<evidence type="ECO:0000256" key="7">
    <source>
        <dbReference type="ARBA" id="ARBA00023136"/>
    </source>
</evidence>
<feature type="transmembrane region" description="Helical" evidence="8">
    <location>
        <begin position="20"/>
        <end position="40"/>
    </location>
</feature>
<organism evidence="10 11">
    <name type="scientific">Solilutibacter pythonis</name>
    <dbReference type="NCBI Taxonomy" id="2483112"/>
    <lineage>
        <taxon>Bacteria</taxon>
        <taxon>Pseudomonadati</taxon>
        <taxon>Pseudomonadota</taxon>
        <taxon>Gammaproteobacteria</taxon>
        <taxon>Lysobacterales</taxon>
        <taxon>Lysobacteraceae</taxon>
        <taxon>Solilutibacter</taxon>
    </lineage>
</organism>
<feature type="transmembrane region" description="Helical" evidence="8">
    <location>
        <begin position="206"/>
        <end position="225"/>
    </location>
</feature>
<sequence>MPSLVLDPPAAAATPHYRLWRPLLAMATVVFAYRLGWLLSHDYSLFVDEAQYWQWARHPAFGYYSKPPLVAWLIAASTALLGNAEWAVRLPALLAWPVTGVLVGLLAARLGGQRAGLASAALFMTMPGQALSGWVVSPDAFLLLAWAGALLALHGALRGKAGIGPWLALGLALGLGALAKYSMLMFLPGLFWVLAGPAHRHHWRKAGPWLALALLLACLAPNLWWNLQSGFETVRHTAELARTSESGWLHPQHLAEFLAAQWLIFGLLAFPLLLPRLRDGDDATRFLRPFILHYLLAMTLLAFFANANPNWAAATYVAASVLLGQWLARPERRRWLAASLALNLLLGLAVMHYRDIAGWTGIDIPKRDLHSRVDGWRELGQTLQPIFEREGSPPVLAADRHLLSQLGYYLRPAPWPVAALDLDGRISHQYELDTARQGLPARAIWVAPADTPLPSELSLHYQELLELGETGDPRGLRRLRLVLVSGLREGQP</sequence>
<keyword evidence="3" id="KW-0328">Glycosyltransferase</keyword>
<proteinExistence type="predicted"/>
<feature type="transmembrane region" description="Helical" evidence="8">
    <location>
        <begin position="311"/>
        <end position="328"/>
    </location>
</feature>
<evidence type="ECO:0000313" key="11">
    <source>
        <dbReference type="Proteomes" id="UP000275012"/>
    </source>
</evidence>
<gene>
    <name evidence="10" type="ORF">EBB59_12590</name>
</gene>
<comment type="subcellular location">
    <subcellularLocation>
        <location evidence="1">Cell membrane</location>
        <topology evidence="1">Multi-pass membrane protein</topology>
    </subcellularLocation>
</comment>
<dbReference type="OrthoDB" id="9775035at2"/>
<dbReference type="RefSeq" id="WP_122102501.1">
    <property type="nucleotide sequence ID" value="NZ_RFLY01000024.1"/>
</dbReference>
<evidence type="ECO:0000256" key="3">
    <source>
        <dbReference type="ARBA" id="ARBA00022676"/>
    </source>
</evidence>
<feature type="transmembrane region" description="Helical" evidence="8">
    <location>
        <begin position="254"/>
        <end position="274"/>
    </location>
</feature>
<keyword evidence="6 8" id="KW-1133">Transmembrane helix</keyword>
<evidence type="ECO:0000256" key="2">
    <source>
        <dbReference type="ARBA" id="ARBA00022475"/>
    </source>
</evidence>
<evidence type="ECO:0000259" key="9">
    <source>
        <dbReference type="Pfam" id="PF13231"/>
    </source>
</evidence>
<evidence type="ECO:0000256" key="6">
    <source>
        <dbReference type="ARBA" id="ARBA00022989"/>
    </source>
</evidence>
<dbReference type="Proteomes" id="UP000275012">
    <property type="component" value="Unassembled WGS sequence"/>
</dbReference>
<feature type="transmembrane region" description="Helical" evidence="8">
    <location>
        <begin position="335"/>
        <end position="353"/>
    </location>
</feature>
<evidence type="ECO:0000313" key="10">
    <source>
        <dbReference type="EMBL" id="RMH87757.1"/>
    </source>
</evidence>
<feature type="transmembrane region" description="Helical" evidence="8">
    <location>
        <begin position="93"/>
        <end position="110"/>
    </location>
</feature>
<dbReference type="AlphaFoldDB" id="A0A3M2HNB0"/>
<dbReference type="GO" id="GO:0009103">
    <property type="term" value="P:lipopolysaccharide biosynthetic process"/>
    <property type="evidence" value="ECO:0007669"/>
    <property type="project" value="UniProtKB-ARBA"/>
</dbReference>
<evidence type="ECO:0000256" key="8">
    <source>
        <dbReference type="SAM" id="Phobius"/>
    </source>
</evidence>